<evidence type="ECO:0000259" key="1">
    <source>
        <dbReference type="PROSITE" id="PS51502"/>
    </source>
</evidence>
<dbReference type="SMART" id="SM00886">
    <property type="entry name" value="Dabb"/>
    <property type="match status" value="1"/>
</dbReference>
<dbReference type="InterPro" id="IPR013097">
    <property type="entry name" value="Dabb"/>
</dbReference>
<gene>
    <name evidence="2" type="ORF">DT076_09250</name>
</gene>
<dbReference type="PROSITE" id="PS51502">
    <property type="entry name" value="S_R_A_B_BARREL"/>
    <property type="match status" value="1"/>
</dbReference>
<protein>
    <submittedName>
        <fullName evidence="2">Dabb family protein</fullName>
    </submittedName>
</protein>
<comment type="caution">
    <text evidence="2">The sequence shown here is derived from an EMBL/GenBank/DDBJ whole genome shotgun (WGS) entry which is preliminary data.</text>
</comment>
<dbReference type="SUPFAM" id="SSF54909">
    <property type="entry name" value="Dimeric alpha+beta barrel"/>
    <property type="match status" value="1"/>
</dbReference>
<reference evidence="2 3" key="1">
    <citation type="submission" date="2018-07" db="EMBL/GenBank/DDBJ databases">
        <title>Desertimonas flava gen. nov. sp. nov.</title>
        <authorList>
            <person name="Liu S."/>
        </authorList>
    </citation>
    <scope>NUCLEOTIDE SEQUENCE [LARGE SCALE GENOMIC DNA]</scope>
    <source>
        <strain evidence="2 3">16Sb5-5</strain>
    </source>
</reference>
<dbReference type="RefSeq" id="WP_114126398.1">
    <property type="nucleotide sequence ID" value="NZ_QOUI01000005.1"/>
</dbReference>
<dbReference type="Gene3D" id="3.30.70.100">
    <property type="match status" value="1"/>
</dbReference>
<keyword evidence="3" id="KW-1185">Reference proteome</keyword>
<feature type="domain" description="Stress-response A/B barrel" evidence="1">
    <location>
        <begin position="4"/>
        <end position="98"/>
    </location>
</feature>
<accession>A0A367YV58</accession>
<dbReference type="EMBL" id="QOUI01000005">
    <property type="protein sequence ID" value="RCK69637.1"/>
    <property type="molecule type" value="Genomic_DNA"/>
</dbReference>
<name>A0A367YV58_9ACTN</name>
<dbReference type="AlphaFoldDB" id="A0A367YV58"/>
<proteinExistence type="predicted"/>
<dbReference type="InterPro" id="IPR011008">
    <property type="entry name" value="Dimeric_a/b-barrel"/>
</dbReference>
<dbReference type="Pfam" id="PF07876">
    <property type="entry name" value="Dabb"/>
    <property type="match status" value="1"/>
</dbReference>
<sequence>MSQVTHVVLVEWEPGREDVVEESVRPAIRGMADTIPGIVDLVEGHSSSPEGLEDGLGYGLVVTFADAAARDAYLVDERHTGVGAQIQANARRIVVVDV</sequence>
<dbReference type="Proteomes" id="UP000252770">
    <property type="component" value="Unassembled WGS sequence"/>
</dbReference>
<evidence type="ECO:0000313" key="2">
    <source>
        <dbReference type="EMBL" id="RCK69637.1"/>
    </source>
</evidence>
<evidence type="ECO:0000313" key="3">
    <source>
        <dbReference type="Proteomes" id="UP000252770"/>
    </source>
</evidence>
<organism evidence="2 3">
    <name type="scientific">Desertihabitans brevis</name>
    <dbReference type="NCBI Taxonomy" id="2268447"/>
    <lineage>
        <taxon>Bacteria</taxon>
        <taxon>Bacillati</taxon>
        <taxon>Actinomycetota</taxon>
        <taxon>Actinomycetes</taxon>
        <taxon>Propionibacteriales</taxon>
        <taxon>Propionibacteriaceae</taxon>
        <taxon>Desertihabitans</taxon>
    </lineage>
</organism>